<dbReference type="InterPro" id="IPR051126">
    <property type="entry name" value="Thiosulfate_sulfurtransferase"/>
</dbReference>
<dbReference type="RefSeq" id="WP_092695068.1">
    <property type="nucleotide sequence ID" value="NZ_FNBK01000019.1"/>
</dbReference>
<dbReference type="Proteomes" id="UP000199076">
    <property type="component" value="Unassembled WGS sequence"/>
</dbReference>
<proteinExistence type="predicted"/>
<dbReference type="SUPFAM" id="SSF52821">
    <property type="entry name" value="Rhodanese/Cell cycle control phosphatase"/>
    <property type="match status" value="2"/>
</dbReference>
<sequence length="295" mass="33278">MAAYANDILVSSEWVSNRLDDIRDDDPALQLFEVSVDTEVYADGHIPGAVNLDWNAELQDPETFDVPTKAEFESLLESYGVTPETTVLLYGDMMNWFAAYAYWLLKYYGHDDVRLVDGGRDYWTNKSRQVSTEQPCVSERTYTVTGVNDEIRVDREVVQDAIDSGVSIVDVRSPEEYRGEVLAPPGWNEGVQRGGHIPGAINIPWSRAVSADGRFKSPSELQDVYEPVTDSDEEAIVYCRIGERSALAWVALHELLGLDQVQHYYGSWVEWGNTVGAPIQRGRYAEQKLEKKDEN</sequence>
<dbReference type="Gene3D" id="3.40.250.10">
    <property type="entry name" value="Rhodanese-like domain"/>
    <property type="match status" value="2"/>
</dbReference>
<keyword evidence="3" id="KW-0808">Transferase</keyword>
<dbReference type="STRING" id="660518.SAMN05216218_11935"/>
<keyword evidence="3" id="KW-0670">Pyruvate</keyword>
<feature type="domain" description="Rhodanese" evidence="2">
    <location>
        <begin position="25"/>
        <end position="132"/>
    </location>
</feature>
<keyword evidence="4" id="KW-1185">Reference proteome</keyword>
<evidence type="ECO:0000256" key="1">
    <source>
        <dbReference type="ARBA" id="ARBA00022737"/>
    </source>
</evidence>
<evidence type="ECO:0000259" key="2">
    <source>
        <dbReference type="PROSITE" id="PS50206"/>
    </source>
</evidence>
<keyword evidence="1" id="KW-0677">Repeat</keyword>
<dbReference type="EMBL" id="FNBK01000019">
    <property type="protein sequence ID" value="SDG24255.1"/>
    <property type="molecule type" value="Genomic_DNA"/>
</dbReference>
<dbReference type="PROSITE" id="PS50206">
    <property type="entry name" value="RHODANESE_3"/>
    <property type="match status" value="2"/>
</dbReference>
<dbReference type="GO" id="GO:0004792">
    <property type="term" value="F:thiosulfate-cyanide sulfurtransferase activity"/>
    <property type="evidence" value="ECO:0007669"/>
    <property type="project" value="InterPro"/>
</dbReference>
<dbReference type="CDD" id="cd01449">
    <property type="entry name" value="TST_Repeat_2"/>
    <property type="match status" value="1"/>
</dbReference>
<dbReference type="CDD" id="cd01448">
    <property type="entry name" value="TST_Repeat_1"/>
    <property type="match status" value="1"/>
</dbReference>
<reference evidence="4" key="1">
    <citation type="submission" date="2016-10" db="EMBL/GenBank/DDBJ databases">
        <authorList>
            <person name="Varghese N."/>
            <person name="Submissions S."/>
        </authorList>
    </citation>
    <scope>NUCLEOTIDE SEQUENCE [LARGE SCALE GENOMIC DNA]</scope>
    <source>
        <strain evidence="4">IBRC-M 10760</strain>
    </source>
</reference>
<feature type="domain" description="Rhodanese" evidence="2">
    <location>
        <begin position="162"/>
        <end position="280"/>
    </location>
</feature>
<evidence type="ECO:0000313" key="4">
    <source>
        <dbReference type="Proteomes" id="UP000199076"/>
    </source>
</evidence>
<dbReference type="InterPro" id="IPR001763">
    <property type="entry name" value="Rhodanese-like_dom"/>
</dbReference>
<accession>A0A1G7SMG6</accession>
<dbReference type="SMART" id="SM00450">
    <property type="entry name" value="RHOD"/>
    <property type="match status" value="2"/>
</dbReference>
<dbReference type="PROSITE" id="PS00380">
    <property type="entry name" value="RHODANESE_1"/>
    <property type="match status" value="1"/>
</dbReference>
<dbReference type="InterPro" id="IPR036873">
    <property type="entry name" value="Rhodanese-like_dom_sf"/>
</dbReference>
<gene>
    <name evidence="3" type="ORF">SAMN05216218_11935</name>
</gene>
<dbReference type="PANTHER" id="PTHR43855:SF1">
    <property type="entry name" value="THIOSULFATE SULFURTRANSFERASE"/>
    <property type="match status" value="1"/>
</dbReference>
<name>A0A1G7SMG6_9EURY</name>
<dbReference type="AlphaFoldDB" id="A0A1G7SMG6"/>
<dbReference type="Pfam" id="PF00581">
    <property type="entry name" value="Rhodanese"/>
    <property type="match status" value="2"/>
</dbReference>
<evidence type="ECO:0000313" key="3">
    <source>
        <dbReference type="EMBL" id="SDG24255.1"/>
    </source>
</evidence>
<dbReference type="InterPro" id="IPR001307">
    <property type="entry name" value="Thiosulphate_STrfase_CS"/>
</dbReference>
<dbReference type="PANTHER" id="PTHR43855">
    <property type="entry name" value="THIOSULFATE SULFURTRANSFERASE"/>
    <property type="match status" value="1"/>
</dbReference>
<protein>
    <submittedName>
        <fullName evidence="3">Thiosulfate/3-mercaptopyruvate sulfurtransferase</fullName>
    </submittedName>
</protein>
<organism evidence="3 4">
    <name type="scientific">Halorientalis regularis</name>
    <dbReference type="NCBI Taxonomy" id="660518"/>
    <lineage>
        <taxon>Archaea</taxon>
        <taxon>Methanobacteriati</taxon>
        <taxon>Methanobacteriota</taxon>
        <taxon>Stenosarchaea group</taxon>
        <taxon>Halobacteria</taxon>
        <taxon>Halobacteriales</taxon>
        <taxon>Haloarculaceae</taxon>
        <taxon>Halorientalis</taxon>
    </lineage>
</organism>
<dbReference type="OrthoDB" id="9977at2157"/>